<evidence type="ECO:0000259" key="1">
    <source>
        <dbReference type="Pfam" id="PF09836"/>
    </source>
</evidence>
<organism evidence="2 3">
    <name type="scientific">Paraburkholderia acidiphila</name>
    <dbReference type="NCBI Taxonomy" id="2571747"/>
    <lineage>
        <taxon>Bacteria</taxon>
        <taxon>Pseudomonadati</taxon>
        <taxon>Pseudomonadota</taxon>
        <taxon>Betaproteobacteria</taxon>
        <taxon>Burkholderiales</taxon>
        <taxon>Burkholderiaceae</taxon>
        <taxon>Paraburkholderia</taxon>
    </lineage>
</organism>
<dbReference type="Proteomes" id="UP000434209">
    <property type="component" value="Chromosome 1"/>
</dbReference>
<dbReference type="InterPro" id="IPR044922">
    <property type="entry name" value="DUF2063_N_sf"/>
</dbReference>
<dbReference type="KEGG" id="pacp:FAZ97_00770"/>
<name>A0A7Z2G2G8_9BURK</name>
<keyword evidence="3" id="KW-1185">Reference proteome</keyword>
<dbReference type="AlphaFoldDB" id="A0A7Z2G2G8"/>
<gene>
    <name evidence="2" type="ORF">FAZ97_00770</name>
</gene>
<proteinExistence type="predicted"/>
<reference evidence="2 3" key="1">
    <citation type="submission" date="2019-12" db="EMBL/GenBank/DDBJ databases">
        <title>Paraburkholderia acidiphila 7Q-K02 sp. nov and Paraburkholderia acidisoli DHF22 sp. nov., two strains isolated from forest soil.</title>
        <authorList>
            <person name="Gao Z."/>
            <person name="Qiu L."/>
        </authorList>
    </citation>
    <scope>NUCLEOTIDE SEQUENCE [LARGE SCALE GENOMIC DNA]</scope>
    <source>
        <strain evidence="2 3">7Q-K02</strain>
    </source>
</reference>
<protein>
    <submittedName>
        <fullName evidence="2">DUF2063 domain-containing protein</fullName>
    </submittedName>
</protein>
<accession>A0A7Z2G2G8</accession>
<evidence type="ECO:0000313" key="3">
    <source>
        <dbReference type="Proteomes" id="UP000434209"/>
    </source>
</evidence>
<dbReference type="EMBL" id="CP046909">
    <property type="protein sequence ID" value="QGZ53554.1"/>
    <property type="molecule type" value="Genomic_DNA"/>
</dbReference>
<dbReference type="Pfam" id="PF09836">
    <property type="entry name" value="DUF2063"/>
    <property type="match status" value="1"/>
</dbReference>
<sequence length="259" mass="28485">MTARNTLEAMQQTFAAALDDPNADVTLASEMLPADAALLHERMGLYRGNARAARRLALANAYPVLAALTGETYFDSLALAYARAHPSCDADLNRFGAQLPEFIERYETDARYAYFGDVARLEWVLHAAHYAANATPPNAQQWQALGAERLAQAHLVVHPACAALALRFDAVAIWRAHQPGGVWPERVDVRSWALVVRPQWRPTVLEHTHAAHAAFVALRDGATLDNALAQAFDIDPAFDFGGQWRAWIEAHAIVGVRDD</sequence>
<dbReference type="Gene3D" id="1.10.150.690">
    <property type="entry name" value="DUF2063"/>
    <property type="match status" value="1"/>
</dbReference>
<evidence type="ECO:0000313" key="2">
    <source>
        <dbReference type="EMBL" id="QGZ53554.1"/>
    </source>
</evidence>
<dbReference type="RefSeq" id="WP_158756740.1">
    <property type="nucleotide sequence ID" value="NZ_CP046909.1"/>
</dbReference>
<dbReference type="InterPro" id="IPR018640">
    <property type="entry name" value="DUF2063"/>
</dbReference>
<dbReference type="OrthoDB" id="4146344at2"/>
<feature type="domain" description="Putative DNA-binding" evidence="1">
    <location>
        <begin position="10"/>
        <end position="103"/>
    </location>
</feature>